<dbReference type="HOGENOM" id="CLU_091014_0_0_6"/>
<dbReference type="GO" id="GO:0015031">
    <property type="term" value="P:protein transport"/>
    <property type="evidence" value="ECO:0007669"/>
    <property type="project" value="UniProtKB-KW"/>
</dbReference>
<evidence type="ECO:0000256" key="5">
    <source>
        <dbReference type="SAM" id="SignalP"/>
    </source>
</evidence>
<dbReference type="InterPro" id="IPR029046">
    <property type="entry name" value="LolA/LolB/LppX"/>
</dbReference>
<evidence type="ECO:0000256" key="1">
    <source>
        <dbReference type="ARBA" id="ARBA00011245"/>
    </source>
</evidence>
<evidence type="ECO:0000256" key="3">
    <source>
        <dbReference type="ARBA" id="ARBA00022729"/>
    </source>
</evidence>
<gene>
    <name evidence="6" type="ordered locus">Hneap_0067</name>
</gene>
<dbReference type="STRING" id="555778.Hneap_0067"/>
<dbReference type="EMBL" id="CP001801">
    <property type="protein sequence ID" value="ACX94933.1"/>
    <property type="molecule type" value="Genomic_DNA"/>
</dbReference>
<evidence type="ECO:0008006" key="8">
    <source>
        <dbReference type="Google" id="ProtNLM"/>
    </source>
</evidence>
<dbReference type="SUPFAM" id="SSF89392">
    <property type="entry name" value="Prokaryotic lipoproteins and lipoprotein localization factors"/>
    <property type="match status" value="1"/>
</dbReference>
<dbReference type="Gene3D" id="2.50.20.10">
    <property type="entry name" value="Lipoprotein localisation LolA/LolB/LppX"/>
    <property type="match status" value="1"/>
</dbReference>
<dbReference type="CDD" id="cd16325">
    <property type="entry name" value="LolA"/>
    <property type="match status" value="1"/>
</dbReference>
<feature type="signal peptide" evidence="5">
    <location>
        <begin position="1"/>
        <end position="23"/>
    </location>
</feature>
<sequence length="199" mass="22162">MRQTLFLMLLLLQGLVQPVTVVAAAPSPDWSPASVLHTLAEHRRGEVRFTEQKFIGVLDTPLLSEGTLTFRPPDYLEKHTTSPRDERMTIEGDVLTYTRQSQTYTLNLAEHPEATAYANSIRGLLNGNAALLRKSYVLKLSGDRAHWVLLLLPTDPRIQSLIKSISVNGSGDHLQRIEYDQANGDRSVMTLLPVIPPTP</sequence>
<organism evidence="6 7">
    <name type="scientific">Halothiobacillus neapolitanus (strain ATCC 23641 / DSM 15147 / CIP 104769 / NCIMB 8539 / c2)</name>
    <name type="common">Thiobacillus neapolitanus</name>
    <dbReference type="NCBI Taxonomy" id="555778"/>
    <lineage>
        <taxon>Bacteria</taxon>
        <taxon>Pseudomonadati</taxon>
        <taxon>Pseudomonadota</taxon>
        <taxon>Gammaproteobacteria</taxon>
        <taxon>Chromatiales</taxon>
        <taxon>Halothiobacillaceae</taxon>
        <taxon>Halothiobacillus</taxon>
    </lineage>
</organism>
<proteinExistence type="predicted"/>
<name>D0KW06_HALNC</name>
<accession>D0KW06</accession>
<dbReference type="OrthoDB" id="5795106at2"/>
<dbReference type="Proteomes" id="UP000009102">
    <property type="component" value="Chromosome"/>
</dbReference>
<protein>
    <recommendedName>
        <fullName evidence="8">Outer membrane lipoprotein carrier protein LolA</fullName>
    </recommendedName>
</protein>
<dbReference type="AlphaFoldDB" id="D0KW06"/>
<evidence type="ECO:0000313" key="7">
    <source>
        <dbReference type="Proteomes" id="UP000009102"/>
    </source>
</evidence>
<keyword evidence="3 5" id="KW-0732">Signal</keyword>
<dbReference type="KEGG" id="hna:Hneap_0067"/>
<dbReference type="eggNOG" id="COG2834">
    <property type="taxonomic scope" value="Bacteria"/>
</dbReference>
<evidence type="ECO:0000256" key="4">
    <source>
        <dbReference type="ARBA" id="ARBA00022927"/>
    </source>
</evidence>
<keyword evidence="7" id="KW-1185">Reference proteome</keyword>
<evidence type="ECO:0000313" key="6">
    <source>
        <dbReference type="EMBL" id="ACX94933.1"/>
    </source>
</evidence>
<keyword evidence="4" id="KW-0653">Protein transport</keyword>
<dbReference type="InterPro" id="IPR004564">
    <property type="entry name" value="OM_lipoprot_carrier_LolA-like"/>
</dbReference>
<dbReference type="RefSeq" id="WP_012822970.1">
    <property type="nucleotide sequence ID" value="NC_013422.1"/>
</dbReference>
<reference evidence="6 7" key="1">
    <citation type="submission" date="2009-10" db="EMBL/GenBank/DDBJ databases">
        <title>Complete sequence of Halothiobacillus neapolitanus c2.</title>
        <authorList>
            <consortium name="US DOE Joint Genome Institute"/>
            <person name="Lucas S."/>
            <person name="Copeland A."/>
            <person name="Lapidus A."/>
            <person name="Glavina del Rio T."/>
            <person name="Tice H."/>
            <person name="Bruce D."/>
            <person name="Goodwin L."/>
            <person name="Pitluck S."/>
            <person name="Davenport K."/>
            <person name="Brettin T."/>
            <person name="Detter J.C."/>
            <person name="Han C."/>
            <person name="Tapia R."/>
            <person name="Larimer F."/>
            <person name="Land M."/>
            <person name="Hauser L."/>
            <person name="Kyrpides N."/>
            <person name="Mikhailova N."/>
            <person name="Kerfeld C."/>
            <person name="Cannon G."/>
            <person name="Heinhort S."/>
        </authorList>
    </citation>
    <scope>NUCLEOTIDE SEQUENCE [LARGE SCALE GENOMIC DNA]</scope>
    <source>
        <strain evidence="7">ATCC 23641 / c2</strain>
    </source>
</reference>
<comment type="subunit">
    <text evidence="1">Monomer.</text>
</comment>
<feature type="chain" id="PRO_5003009533" description="Outer membrane lipoprotein carrier protein LolA" evidence="5">
    <location>
        <begin position="24"/>
        <end position="199"/>
    </location>
</feature>
<keyword evidence="2" id="KW-0813">Transport</keyword>
<evidence type="ECO:0000256" key="2">
    <source>
        <dbReference type="ARBA" id="ARBA00022448"/>
    </source>
</evidence>
<dbReference type="Pfam" id="PF19574">
    <property type="entry name" value="LolA_3"/>
    <property type="match status" value="1"/>
</dbReference>